<feature type="region of interest" description="Disordered" evidence="1">
    <location>
        <begin position="149"/>
        <end position="205"/>
    </location>
</feature>
<feature type="region of interest" description="Disordered" evidence="1">
    <location>
        <begin position="1"/>
        <end position="34"/>
    </location>
</feature>
<organism evidence="2 3">
    <name type="scientific">Marasmius crinis-equi</name>
    <dbReference type="NCBI Taxonomy" id="585013"/>
    <lineage>
        <taxon>Eukaryota</taxon>
        <taxon>Fungi</taxon>
        <taxon>Dikarya</taxon>
        <taxon>Basidiomycota</taxon>
        <taxon>Agaricomycotina</taxon>
        <taxon>Agaricomycetes</taxon>
        <taxon>Agaricomycetidae</taxon>
        <taxon>Agaricales</taxon>
        <taxon>Marasmiineae</taxon>
        <taxon>Marasmiaceae</taxon>
        <taxon>Marasmius</taxon>
    </lineage>
</organism>
<gene>
    <name evidence="2" type="ORF">V5O48_015878</name>
</gene>
<dbReference type="Proteomes" id="UP001465976">
    <property type="component" value="Unassembled WGS sequence"/>
</dbReference>
<evidence type="ECO:0000313" key="2">
    <source>
        <dbReference type="EMBL" id="KAL0566136.1"/>
    </source>
</evidence>
<feature type="region of interest" description="Disordered" evidence="1">
    <location>
        <begin position="105"/>
        <end position="135"/>
    </location>
</feature>
<keyword evidence="3" id="KW-1185">Reference proteome</keyword>
<accession>A0ABR3ET92</accession>
<name>A0ABR3ET92_9AGAR</name>
<feature type="compositionally biased region" description="Low complexity" evidence="1">
    <location>
        <begin position="159"/>
        <end position="177"/>
    </location>
</feature>
<reference evidence="2 3" key="1">
    <citation type="submission" date="2024-02" db="EMBL/GenBank/DDBJ databases">
        <title>A draft genome for the cacao thread blight pathogen Marasmius crinis-equi.</title>
        <authorList>
            <person name="Cohen S.P."/>
            <person name="Baruah I.K."/>
            <person name="Amoako-Attah I."/>
            <person name="Bukari Y."/>
            <person name="Meinhardt L.W."/>
            <person name="Bailey B.A."/>
        </authorList>
    </citation>
    <scope>NUCLEOTIDE SEQUENCE [LARGE SCALE GENOMIC DNA]</scope>
    <source>
        <strain evidence="2 3">GH-76</strain>
    </source>
</reference>
<proteinExistence type="predicted"/>
<comment type="caution">
    <text evidence="2">The sequence shown here is derived from an EMBL/GenBank/DDBJ whole genome shotgun (WGS) entry which is preliminary data.</text>
</comment>
<dbReference type="EMBL" id="JBAHYK010001998">
    <property type="protein sequence ID" value="KAL0566136.1"/>
    <property type="molecule type" value="Genomic_DNA"/>
</dbReference>
<feature type="non-terminal residue" evidence="2">
    <location>
        <position position="1"/>
    </location>
</feature>
<feature type="compositionally biased region" description="Basic residues" evidence="1">
    <location>
        <begin position="1"/>
        <end position="11"/>
    </location>
</feature>
<feature type="compositionally biased region" description="Pro residues" evidence="1">
    <location>
        <begin position="178"/>
        <end position="189"/>
    </location>
</feature>
<feature type="compositionally biased region" description="Basic and acidic residues" evidence="1">
    <location>
        <begin position="17"/>
        <end position="32"/>
    </location>
</feature>
<sequence length="310" mass="33820">VTLKSSQKRRLALIGHTEGKPSSEHTDERSEKEQDELLEWAAGYVRDHLEIQTLSEPVSQDSSTSNKILDTRMLAIKRDVENAVQRALTAAFSLPPDPVECRPPSVLPPLDPAAAAVSTPAPSPLPPLRPSQSPPQLSITAAATATFGPALPMTPPLTAPSTSLSCSPSAPLNETSPTPCPSLVTPPPVRASVTKRRSSNRDMDPVKKLTLASGVELTYKLSEVPDPPSLKFTGNDIDLLARHWSDDHPEFNARECEVVIQGHGIALKYWPKIFAEKPRNSSDRRWSQARGSHNEYKFVAEEYIKVGDYG</sequence>
<feature type="compositionally biased region" description="Pro residues" evidence="1">
    <location>
        <begin position="121"/>
        <end position="133"/>
    </location>
</feature>
<protein>
    <submittedName>
        <fullName evidence="2">Uncharacterized protein</fullName>
    </submittedName>
</protein>
<evidence type="ECO:0000256" key="1">
    <source>
        <dbReference type="SAM" id="MobiDB-lite"/>
    </source>
</evidence>
<evidence type="ECO:0000313" key="3">
    <source>
        <dbReference type="Proteomes" id="UP001465976"/>
    </source>
</evidence>